<evidence type="ECO:0000259" key="1">
    <source>
        <dbReference type="Pfam" id="PF18701"/>
    </source>
</evidence>
<name>A0A085MU54_9BILA</name>
<dbReference type="Pfam" id="PF18701">
    <property type="entry name" value="DUF5641"/>
    <property type="match status" value="1"/>
</dbReference>
<dbReference type="AlphaFoldDB" id="A0A085MU54"/>
<reference evidence="2" key="1">
    <citation type="journal article" date="2014" name="Nat. Genet.">
        <title>Genome and transcriptome of the porcine whipworm Trichuris suis.</title>
        <authorList>
            <person name="Jex A.R."/>
            <person name="Nejsum P."/>
            <person name="Schwarz E.M."/>
            <person name="Hu L."/>
            <person name="Young N.D."/>
            <person name="Hall R.S."/>
            <person name="Korhonen P.K."/>
            <person name="Liao S."/>
            <person name="Thamsborg S."/>
            <person name="Xia J."/>
            <person name="Xu P."/>
            <person name="Wang S."/>
            <person name="Scheerlinck J.P."/>
            <person name="Hofmann A."/>
            <person name="Sternberg P.W."/>
            <person name="Wang J."/>
            <person name="Gasser R.B."/>
        </authorList>
    </citation>
    <scope>NUCLEOTIDE SEQUENCE [LARGE SCALE GENOMIC DNA]</scope>
    <source>
        <strain evidence="2">DCEP-RM93F</strain>
    </source>
</reference>
<sequence length="137" mass="15760">MEMTMHRRTIRISRLEHTPNEMNYDSFRTKHRTDANGRTLPQPQTPHKWDKCERKKIVTLSTRKKWTNTTAESQIGDIVLIAEDNVGRCKWPVGRVVQKFPSHDGFTPTENHQRNVYKACGHAPPTQSRRGGLAKAG</sequence>
<dbReference type="EMBL" id="KL367650">
    <property type="protein sequence ID" value="KFD60750.1"/>
    <property type="molecule type" value="Genomic_DNA"/>
</dbReference>
<gene>
    <name evidence="2" type="ORF">M514_14309</name>
</gene>
<organism evidence="2">
    <name type="scientific">Trichuris suis</name>
    <name type="common">pig whipworm</name>
    <dbReference type="NCBI Taxonomy" id="68888"/>
    <lineage>
        <taxon>Eukaryota</taxon>
        <taxon>Metazoa</taxon>
        <taxon>Ecdysozoa</taxon>
        <taxon>Nematoda</taxon>
        <taxon>Enoplea</taxon>
        <taxon>Dorylaimia</taxon>
        <taxon>Trichinellida</taxon>
        <taxon>Trichuridae</taxon>
        <taxon>Trichuris</taxon>
    </lineage>
</organism>
<accession>A0A085MU54</accession>
<protein>
    <recommendedName>
        <fullName evidence="1">DUF5641 domain-containing protein</fullName>
    </recommendedName>
</protein>
<proteinExistence type="predicted"/>
<evidence type="ECO:0000313" key="2">
    <source>
        <dbReference type="EMBL" id="KFD60750.1"/>
    </source>
</evidence>
<dbReference type="Proteomes" id="UP000030758">
    <property type="component" value="Unassembled WGS sequence"/>
</dbReference>
<dbReference type="InterPro" id="IPR040676">
    <property type="entry name" value="DUF5641"/>
</dbReference>
<feature type="domain" description="DUF5641" evidence="1">
    <location>
        <begin position="46"/>
        <end position="107"/>
    </location>
</feature>